<sequence length="139" mass="16036">MYLWWRFNVMQDTTITIPLPSLIHRIGGDHAKRAKAIAAENKCELKRIRRSRNWQIAGEALNLKAFLDVIRSQDDENLHFVIKKLEIGLTKHSDKLEPLEAKLIRLVMENPNITLAALMSETNCTLIQARTARFEAEML</sequence>
<gene>
    <name evidence="1" type="ordered locus">VIBHAR_06510</name>
</gene>
<protein>
    <recommendedName>
        <fullName evidence="3">Ribosome recycling factor</fullName>
    </recommendedName>
</protein>
<dbReference type="Pfam" id="PF12614">
    <property type="entry name" value="RRF_GI"/>
    <property type="match status" value="1"/>
</dbReference>
<organism evidence="1 2">
    <name type="scientific">Vibrio campbellii (strain ATCC BAA-1116)</name>
    <dbReference type="NCBI Taxonomy" id="2902295"/>
    <lineage>
        <taxon>Bacteria</taxon>
        <taxon>Pseudomonadati</taxon>
        <taxon>Pseudomonadota</taxon>
        <taxon>Gammaproteobacteria</taxon>
        <taxon>Vibrionales</taxon>
        <taxon>Vibrionaceae</taxon>
        <taxon>Vibrio</taxon>
    </lineage>
</organism>
<evidence type="ECO:0000313" key="2">
    <source>
        <dbReference type="Proteomes" id="UP000008152"/>
    </source>
</evidence>
<dbReference type="KEGG" id="vha:VIBHAR_06510"/>
<reference evidence="1 2" key="1">
    <citation type="submission" date="2007-08" db="EMBL/GenBank/DDBJ databases">
        <authorList>
            <consortium name="The Vibrio harveyi Genome Sequencing Project"/>
            <person name="Bassler B."/>
            <person name="Clifton S.W."/>
            <person name="Fulton L."/>
            <person name="Delehaunty K."/>
            <person name="Fronick C."/>
            <person name="Harrison M."/>
            <person name="Markivic C."/>
            <person name="Fulton R."/>
            <person name="Tin-Wollam A.-M."/>
            <person name="Shah N."/>
            <person name="Pepin K."/>
            <person name="Nash W."/>
            <person name="Thiruvilangam P."/>
            <person name="Bhonagiri V."/>
            <person name="Waters C."/>
            <person name="Tu K.C."/>
            <person name="Irgon J."/>
            <person name="Wilson R.K."/>
        </authorList>
    </citation>
    <scope>NUCLEOTIDE SEQUENCE [LARGE SCALE GENOMIC DNA]</scope>
    <source>
        <strain evidence="2">ATCC BAA-1116 / BB120</strain>
    </source>
</reference>
<dbReference type="EMBL" id="CP000790">
    <property type="protein sequence ID" value="ABU74401.1"/>
    <property type="molecule type" value="Genomic_DNA"/>
</dbReference>
<accession>A7N8F5</accession>
<dbReference type="InterPro" id="IPR022253">
    <property type="entry name" value="Ribosome_recyc_fac_bac"/>
</dbReference>
<dbReference type="PATRIC" id="fig|338187.36.peg.5361"/>
<evidence type="ECO:0000313" key="1">
    <source>
        <dbReference type="EMBL" id="ABU74401.1"/>
    </source>
</evidence>
<dbReference type="AlphaFoldDB" id="A7N8F5"/>
<evidence type="ECO:0008006" key="3">
    <source>
        <dbReference type="Google" id="ProtNLM"/>
    </source>
</evidence>
<name>A7N8F5_VIBC1</name>
<dbReference type="Proteomes" id="UP000008152">
    <property type="component" value="Chromosome II"/>
</dbReference>
<proteinExistence type="predicted"/>